<name>A0ABS1HGK7_9BACT</name>
<proteinExistence type="predicted"/>
<keyword evidence="3" id="KW-1185">Reference proteome</keyword>
<dbReference type="Proteomes" id="UP000605676">
    <property type="component" value="Unassembled WGS sequence"/>
</dbReference>
<sequence length="112" mass="12184">MKVSDIIEKLNLKVTGGDEGLQNEVTGGYTSDLLSDVMGNVDEGQVWITLQTHRNVMAVASLKEVAAVIIVKDLEADENTISQSNDEGIPLLSSSMEAFELSGELYKLLNER</sequence>
<protein>
    <submittedName>
        <fullName evidence="2">Serine kinase</fullName>
    </submittedName>
</protein>
<dbReference type="Gene3D" id="3.40.1390.20">
    <property type="entry name" value="HprK N-terminal domain-like"/>
    <property type="match status" value="1"/>
</dbReference>
<keyword evidence="2" id="KW-0808">Transferase</keyword>
<evidence type="ECO:0000256" key="1">
    <source>
        <dbReference type="ARBA" id="ARBA00011643"/>
    </source>
</evidence>
<dbReference type="SUPFAM" id="SSF75138">
    <property type="entry name" value="HprK N-terminal domain-like"/>
    <property type="match status" value="1"/>
</dbReference>
<dbReference type="GO" id="GO:0016301">
    <property type="term" value="F:kinase activity"/>
    <property type="evidence" value="ECO:0007669"/>
    <property type="project" value="UniProtKB-KW"/>
</dbReference>
<comment type="caution">
    <text evidence="2">The sequence shown here is derived from an EMBL/GenBank/DDBJ whole genome shotgun (WGS) entry which is preliminary data.</text>
</comment>
<organism evidence="2 3">
    <name type="scientific">Carboxylicivirga marina</name>
    <dbReference type="NCBI Taxonomy" id="2800988"/>
    <lineage>
        <taxon>Bacteria</taxon>
        <taxon>Pseudomonadati</taxon>
        <taxon>Bacteroidota</taxon>
        <taxon>Bacteroidia</taxon>
        <taxon>Marinilabiliales</taxon>
        <taxon>Marinilabiliaceae</taxon>
        <taxon>Carboxylicivirga</taxon>
    </lineage>
</organism>
<evidence type="ECO:0000313" key="3">
    <source>
        <dbReference type="Proteomes" id="UP000605676"/>
    </source>
</evidence>
<dbReference type="RefSeq" id="WP_200464010.1">
    <property type="nucleotide sequence ID" value="NZ_JAENRR010000008.1"/>
</dbReference>
<evidence type="ECO:0000313" key="2">
    <source>
        <dbReference type="EMBL" id="MBK3516779.1"/>
    </source>
</evidence>
<accession>A0ABS1HGK7</accession>
<dbReference type="EMBL" id="JAENRR010000008">
    <property type="protein sequence ID" value="MBK3516779.1"/>
    <property type="molecule type" value="Genomic_DNA"/>
</dbReference>
<gene>
    <name evidence="2" type="ORF">JIV24_05445</name>
</gene>
<reference evidence="2 3" key="1">
    <citation type="submission" date="2021-01" db="EMBL/GenBank/DDBJ databases">
        <title>Carboxyliciviraga sp.nov., isolated from coastal sediments.</title>
        <authorList>
            <person name="Lu D."/>
            <person name="Zhang T."/>
        </authorList>
    </citation>
    <scope>NUCLEOTIDE SEQUENCE [LARGE SCALE GENOMIC DNA]</scope>
    <source>
        <strain evidence="2 3">N1Y132</strain>
    </source>
</reference>
<keyword evidence="2" id="KW-0418">Kinase</keyword>
<comment type="subunit">
    <text evidence="1">Homohexamer.</text>
</comment>
<dbReference type="InterPro" id="IPR028979">
    <property type="entry name" value="Ser_kin/Pase_Hpr-like_N_sf"/>
</dbReference>